<dbReference type="PANTHER" id="PTHR23309">
    <property type="entry name" value="3-HYDROXYACYL-COA DEHYROGENASE"/>
    <property type="match status" value="1"/>
</dbReference>
<dbReference type="Gene3D" id="3.40.50.720">
    <property type="entry name" value="NAD(P)-binding Rossmann-like Domain"/>
    <property type="match status" value="1"/>
</dbReference>
<evidence type="ECO:0000256" key="1">
    <source>
        <dbReference type="ARBA" id="ARBA00004275"/>
    </source>
</evidence>
<comment type="caution">
    <text evidence="17">The sequence shown here is derived from an EMBL/GenBank/DDBJ whole genome shotgun (WGS) entry which is preliminary data.</text>
</comment>
<evidence type="ECO:0000256" key="11">
    <source>
        <dbReference type="ARBA" id="ARBA00023239"/>
    </source>
</evidence>
<dbReference type="Pfam" id="PF00725">
    <property type="entry name" value="3HCDH"/>
    <property type="match status" value="2"/>
</dbReference>
<evidence type="ECO:0000256" key="13">
    <source>
        <dbReference type="ARBA" id="ARBA00049556"/>
    </source>
</evidence>
<accession>A0A261SJ06</accession>
<dbReference type="UniPathway" id="UPA00659"/>
<name>A0A261SJ06_9BORD</name>
<dbReference type="InterPro" id="IPR006108">
    <property type="entry name" value="3HC_DH_C"/>
</dbReference>
<reference evidence="18" key="1">
    <citation type="submission" date="2017-05" db="EMBL/GenBank/DDBJ databases">
        <title>Complete and WGS of Bordetella genogroups.</title>
        <authorList>
            <person name="Spilker T."/>
            <person name="Lipuma J."/>
        </authorList>
    </citation>
    <scope>NUCLEOTIDE SEQUENCE [LARGE SCALE GENOMIC DNA]</scope>
    <source>
        <strain evidence="18">AU16122</strain>
    </source>
</reference>
<comment type="similarity">
    <text evidence="14">Belongs to the enoyl-CoA hydratase/isomerase family.</text>
</comment>
<organism evidence="17 18">
    <name type="scientific">Bordetella genomosp. 10</name>
    <dbReference type="NCBI Taxonomy" id="1416804"/>
    <lineage>
        <taxon>Bacteria</taxon>
        <taxon>Pseudomonadati</taxon>
        <taxon>Pseudomonadota</taxon>
        <taxon>Betaproteobacteria</taxon>
        <taxon>Burkholderiales</taxon>
        <taxon>Alcaligenaceae</taxon>
        <taxon>Bordetella</taxon>
    </lineage>
</organism>
<feature type="domain" description="3-hydroxyacyl-CoA dehydrogenase C-terminal" evidence="15">
    <location>
        <begin position="611"/>
        <end position="695"/>
    </location>
</feature>
<dbReference type="InterPro" id="IPR018376">
    <property type="entry name" value="Enoyl-CoA_hyd/isom_CS"/>
</dbReference>
<dbReference type="OrthoDB" id="5287258at2"/>
<feature type="domain" description="3-hydroxyacyl-CoA dehydrogenase C-terminal" evidence="15">
    <location>
        <begin position="482"/>
        <end position="575"/>
    </location>
</feature>
<dbReference type="GO" id="GO:0016853">
    <property type="term" value="F:isomerase activity"/>
    <property type="evidence" value="ECO:0007669"/>
    <property type="project" value="UniProtKB-KW"/>
</dbReference>
<keyword evidence="9" id="KW-0576">Peroxisome</keyword>
<dbReference type="PROSITE" id="PS00166">
    <property type="entry name" value="ENOYL_COA_HYDRATASE"/>
    <property type="match status" value="1"/>
</dbReference>
<comment type="subcellular location">
    <subcellularLocation>
        <location evidence="1">Peroxisome</location>
    </subcellularLocation>
</comment>
<evidence type="ECO:0000313" key="18">
    <source>
        <dbReference type="Proteomes" id="UP000216020"/>
    </source>
</evidence>
<keyword evidence="10" id="KW-0413">Isomerase</keyword>
<proteinExistence type="inferred from homology"/>
<dbReference type="SUPFAM" id="SSF52096">
    <property type="entry name" value="ClpP/crotonase"/>
    <property type="match status" value="1"/>
</dbReference>
<evidence type="ECO:0000256" key="12">
    <source>
        <dbReference type="ARBA" id="ARBA00023268"/>
    </source>
</evidence>
<comment type="catalytic activity">
    <reaction evidence="13">
        <text>a (3S)-3-hydroxyacyl-CoA + NAD(+) = a 3-oxoacyl-CoA + NADH + H(+)</text>
        <dbReference type="Rhea" id="RHEA:22432"/>
        <dbReference type="ChEBI" id="CHEBI:15378"/>
        <dbReference type="ChEBI" id="CHEBI:57318"/>
        <dbReference type="ChEBI" id="CHEBI:57540"/>
        <dbReference type="ChEBI" id="CHEBI:57945"/>
        <dbReference type="ChEBI" id="CHEBI:90726"/>
        <dbReference type="EC" id="1.1.1.35"/>
    </reaction>
</comment>
<dbReference type="GO" id="GO:0004300">
    <property type="term" value="F:enoyl-CoA hydratase activity"/>
    <property type="evidence" value="ECO:0007669"/>
    <property type="project" value="UniProtKB-ARBA"/>
</dbReference>
<comment type="pathway">
    <text evidence="2">Lipid metabolism; fatty acid beta-oxidation.</text>
</comment>
<dbReference type="Gene3D" id="3.90.226.10">
    <property type="entry name" value="2-enoyl-CoA Hydratase, Chain A, domain 1"/>
    <property type="match status" value="1"/>
</dbReference>
<evidence type="ECO:0000256" key="3">
    <source>
        <dbReference type="ARBA" id="ARBA00008750"/>
    </source>
</evidence>
<keyword evidence="7" id="KW-0520">NAD</keyword>
<gene>
    <name evidence="17" type="ORF">CAL29_02925</name>
</gene>
<sequence>MDVSTLALTSLTEAVGYAVTGRVAILVLDNAPVNGLGDTARAGLQQGLMRAREDESVAAVVIIGARDIFCGGADIRQFNTPAASARPMLRDVIATIEGLSKPVVAAISGFALGGGLELALGCHYRLAKSGARLGLPEVALGLIPGGGGTQRLPRVVGLETALRMITSGKPVSAEKAGAIGLVDKVVQEDLLGAAIAYADEAAGKTAHPVVGLRDIGNDAALLAGFREKLNRKARNAKAQMAAIDSVEAAMRLPIESGLAEERRIFDSLVEDPTSRALRHLFFAEKSAPRFSHEGPSRSIERVGILGAGTMGGGIAMAFANAGYTVALVEREQAALDRGVALIRKNYEISAAKGKFSAADVAERLARIETGLDIGAFADVDLVIEAVFEDMGVKQDVFRQLDRICRPDAILASNTSRLNIDEIARSTSRPANVIGLHFFSPANVMKLLEVVRGQATSDGVIAACMAVAQKIGKIPVLVRVCEGFVGNRMLTGYWREANFLLEEGASPQQIDRALTAFGMAMGPLAMADLAGLDINWATRKRLAPTRPAHLRYSKVADRICEAGRFGQKTGAGYYRYEQHGREPVPDPLVDAIARECAREAGIERRTIGDEEIVERCMLALINEGAQIYAEGIVQRASDIDVVYVNGYGFPGWRGGPMFYAEALGLATVLQRLRALHSLHGAHWQPAAIIEKRVAEGASTF</sequence>
<comment type="similarity">
    <text evidence="3">In the N-terminal section; belongs to the enoyl-CoA hydratase/isomerase family.</text>
</comment>
<dbReference type="CDD" id="cd06558">
    <property type="entry name" value="crotonase-like"/>
    <property type="match status" value="1"/>
</dbReference>
<evidence type="ECO:0000256" key="7">
    <source>
        <dbReference type="ARBA" id="ARBA00023027"/>
    </source>
</evidence>
<dbReference type="Proteomes" id="UP000216020">
    <property type="component" value="Unassembled WGS sequence"/>
</dbReference>
<dbReference type="SUPFAM" id="SSF51735">
    <property type="entry name" value="NAD(P)-binding Rossmann-fold domains"/>
    <property type="match status" value="1"/>
</dbReference>
<dbReference type="InterPro" id="IPR029045">
    <property type="entry name" value="ClpP/crotonase-like_dom_sf"/>
</dbReference>
<keyword evidence="4" id="KW-0276">Fatty acid metabolism</keyword>
<evidence type="ECO:0000256" key="8">
    <source>
        <dbReference type="ARBA" id="ARBA00023098"/>
    </source>
</evidence>
<dbReference type="SUPFAM" id="SSF48179">
    <property type="entry name" value="6-phosphogluconate dehydrogenase C-terminal domain-like"/>
    <property type="match status" value="2"/>
</dbReference>
<dbReference type="InterPro" id="IPR008927">
    <property type="entry name" value="6-PGluconate_DH-like_C_sf"/>
</dbReference>
<keyword evidence="8" id="KW-0443">Lipid metabolism</keyword>
<evidence type="ECO:0000259" key="15">
    <source>
        <dbReference type="Pfam" id="PF00725"/>
    </source>
</evidence>
<dbReference type="GO" id="GO:0003857">
    <property type="term" value="F:(3S)-3-hydroxyacyl-CoA dehydrogenase (NAD+) activity"/>
    <property type="evidence" value="ECO:0007669"/>
    <property type="project" value="UniProtKB-EC"/>
</dbReference>
<evidence type="ECO:0000256" key="6">
    <source>
        <dbReference type="ARBA" id="ARBA00023002"/>
    </source>
</evidence>
<evidence type="ECO:0000256" key="2">
    <source>
        <dbReference type="ARBA" id="ARBA00005005"/>
    </source>
</evidence>
<dbReference type="InterPro" id="IPR001753">
    <property type="entry name" value="Enoyl-CoA_hydra/iso"/>
</dbReference>
<dbReference type="Gene3D" id="1.10.1040.50">
    <property type="match status" value="1"/>
</dbReference>
<dbReference type="FunFam" id="1.10.1040.50:FF:000006">
    <property type="entry name" value="Peroxisomal bifunctional enzyme"/>
    <property type="match status" value="1"/>
</dbReference>
<evidence type="ECO:0000256" key="4">
    <source>
        <dbReference type="ARBA" id="ARBA00022832"/>
    </source>
</evidence>
<dbReference type="GO" id="GO:0006635">
    <property type="term" value="P:fatty acid beta-oxidation"/>
    <property type="evidence" value="ECO:0007669"/>
    <property type="project" value="UniProtKB-UniPathway"/>
</dbReference>
<dbReference type="EMBL" id="NEVM01000001">
    <property type="protein sequence ID" value="OZI37386.1"/>
    <property type="molecule type" value="Genomic_DNA"/>
</dbReference>
<dbReference type="InterPro" id="IPR006176">
    <property type="entry name" value="3-OHacyl-CoA_DH_NAD-bd"/>
</dbReference>
<keyword evidence="6" id="KW-0560">Oxidoreductase</keyword>
<dbReference type="AlphaFoldDB" id="A0A261SJ06"/>
<keyword evidence="18" id="KW-1185">Reference proteome</keyword>
<protein>
    <submittedName>
        <fullName evidence="17">3-hydroxyacyl-CoA dehydrogenase</fullName>
    </submittedName>
</protein>
<dbReference type="Pfam" id="PF02737">
    <property type="entry name" value="3HCDH_N"/>
    <property type="match status" value="1"/>
</dbReference>
<dbReference type="InterPro" id="IPR036291">
    <property type="entry name" value="NAD(P)-bd_dom_sf"/>
</dbReference>
<evidence type="ECO:0000256" key="10">
    <source>
        <dbReference type="ARBA" id="ARBA00023235"/>
    </source>
</evidence>
<dbReference type="PANTHER" id="PTHR23309:SF51">
    <property type="entry name" value="3-HYDROXYACYL-COA DEHYDROGENASE-RELATED"/>
    <property type="match status" value="1"/>
</dbReference>
<dbReference type="FunFam" id="3.40.50.720:FF:000009">
    <property type="entry name" value="Fatty oxidation complex, alpha subunit"/>
    <property type="match status" value="1"/>
</dbReference>
<evidence type="ECO:0000256" key="14">
    <source>
        <dbReference type="RuleBase" id="RU003707"/>
    </source>
</evidence>
<keyword evidence="11" id="KW-0456">Lyase</keyword>
<evidence type="ECO:0000259" key="16">
    <source>
        <dbReference type="Pfam" id="PF02737"/>
    </source>
</evidence>
<keyword evidence="5" id="KW-0442">Lipid degradation</keyword>
<dbReference type="Pfam" id="PF00378">
    <property type="entry name" value="ECH_1"/>
    <property type="match status" value="1"/>
</dbReference>
<feature type="domain" description="3-hydroxyacyl-CoA dehydrogenase NAD binding" evidence="16">
    <location>
        <begin position="302"/>
        <end position="478"/>
    </location>
</feature>
<evidence type="ECO:0000256" key="9">
    <source>
        <dbReference type="ARBA" id="ARBA00023140"/>
    </source>
</evidence>
<dbReference type="GO" id="GO:0070403">
    <property type="term" value="F:NAD+ binding"/>
    <property type="evidence" value="ECO:0007669"/>
    <property type="project" value="InterPro"/>
</dbReference>
<keyword evidence="12" id="KW-0511">Multifunctional enzyme</keyword>
<evidence type="ECO:0000313" key="17">
    <source>
        <dbReference type="EMBL" id="OZI37386.1"/>
    </source>
</evidence>
<evidence type="ECO:0000256" key="5">
    <source>
        <dbReference type="ARBA" id="ARBA00022963"/>
    </source>
</evidence>